<dbReference type="PATRIC" id="fig|338187.25.peg.4924"/>
<proteinExistence type="predicted"/>
<name>A7N7E4_VIBC1</name>
<evidence type="ECO:0000313" key="2">
    <source>
        <dbReference type="Proteomes" id="UP000008152"/>
    </source>
</evidence>
<dbReference type="Proteomes" id="UP000008152">
    <property type="component" value="Chromosome II"/>
</dbReference>
<dbReference type="AlphaFoldDB" id="A7N7E4"/>
<organism evidence="1 2">
    <name type="scientific">Vibrio campbellii (strain ATCC BAA-1116)</name>
    <dbReference type="NCBI Taxonomy" id="2902295"/>
    <lineage>
        <taxon>Bacteria</taxon>
        <taxon>Pseudomonadati</taxon>
        <taxon>Pseudomonadota</taxon>
        <taxon>Gammaproteobacteria</taxon>
        <taxon>Vibrionales</taxon>
        <taxon>Vibrionaceae</taxon>
        <taxon>Vibrio</taxon>
    </lineage>
</organism>
<sequence>MGGHISISKAFTKDMNMFFRKLLFSTAVINATAGCVSYQAQQAAVNTVNTTGVVLNNVVKTTIAQPCNVAVTVASLFYPNAIFMTDMPTAACTAVLR</sequence>
<reference evidence="1 2" key="1">
    <citation type="submission" date="2007-08" db="EMBL/GenBank/DDBJ databases">
        <authorList>
            <consortium name="The Vibrio harveyi Genome Sequencing Project"/>
            <person name="Bassler B."/>
            <person name="Clifton S.W."/>
            <person name="Fulton L."/>
            <person name="Delehaunty K."/>
            <person name="Fronick C."/>
            <person name="Harrison M."/>
            <person name="Markivic C."/>
            <person name="Fulton R."/>
            <person name="Tin-Wollam A.-M."/>
            <person name="Shah N."/>
            <person name="Pepin K."/>
            <person name="Nash W."/>
            <person name="Thiruvilangam P."/>
            <person name="Bhonagiri V."/>
            <person name="Waters C."/>
            <person name="Tu K.C."/>
            <person name="Irgon J."/>
            <person name="Wilson R.K."/>
        </authorList>
    </citation>
    <scope>NUCLEOTIDE SEQUENCE [LARGE SCALE GENOMIC DNA]</scope>
    <source>
        <strain evidence="2">ATCC BAA-1116 / BB120</strain>
    </source>
</reference>
<dbReference type="EMBL" id="CP000790">
    <property type="protein sequence ID" value="ABU73213.1"/>
    <property type="molecule type" value="Genomic_DNA"/>
</dbReference>
<evidence type="ECO:0000313" key="1">
    <source>
        <dbReference type="EMBL" id="ABU73213.1"/>
    </source>
</evidence>
<accession>A7N7E4</accession>
<gene>
    <name evidence="1" type="ordered locus">VIBHAR_05307</name>
</gene>
<protein>
    <submittedName>
        <fullName evidence="1">Uncharacterized protein</fullName>
    </submittedName>
</protein>
<dbReference type="KEGG" id="vha:VIBHAR_05307"/>